<evidence type="ECO:0000313" key="2">
    <source>
        <dbReference type="Proteomes" id="UP000016496"/>
    </source>
</evidence>
<dbReference type="EMBL" id="AWSV01000123">
    <property type="protein sequence ID" value="ERI84513.1"/>
    <property type="molecule type" value="Genomic_DNA"/>
</dbReference>
<proteinExistence type="predicted"/>
<dbReference type="AlphaFoldDB" id="U2CKB6"/>
<gene>
    <name evidence="1" type="ORF">HMPREF1981_02350</name>
</gene>
<evidence type="ECO:0000313" key="1">
    <source>
        <dbReference type="EMBL" id="ERI84513.1"/>
    </source>
</evidence>
<accession>U2CKB6</accession>
<dbReference type="HOGENOM" id="CLU_2840765_0_0_10"/>
<reference evidence="1 2" key="1">
    <citation type="submission" date="2013-08" db="EMBL/GenBank/DDBJ databases">
        <authorList>
            <person name="Weinstock G."/>
            <person name="Sodergren E."/>
            <person name="Wylie T."/>
            <person name="Fulton L."/>
            <person name="Fulton R."/>
            <person name="Fronick C."/>
            <person name="O'Laughlin M."/>
            <person name="Godfrey J."/>
            <person name="Miner T."/>
            <person name="Herter B."/>
            <person name="Appelbaum E."/>
            <person name="Cordes M."/>
            <person name="Lek S."/>
            <person name="Wollam A."/>
            <person name="Pepin K.H."/>
            <person name="Palsikar V.B."/>
            <person name="Mitreva M."/>
            <person name="Wilson R.K."/>
        </authorList>
    </citation>
    <scope>NUCLEOTIDE SEQUENCE [LARGE SCALE GENOMIC DNA]</scope>
    <source>
        <strain evidence="1 2">F0041</strain>
    </source>
</reference>
<comment type="caution">
    <text evidence="1">The sequence shown here is derived from an EMBL/GenBank/DDBJ whole genome shotgun (WGS) entry which is preliminary data.</text>
</comment>
<protein>
    <submittedName>
        <fullName evidence="1">Uncharacterized protein</fullName>
    </submittedName>
</protein>
<organism evidence="1 2">
    <name type="scientific">Bacteroides pyogenes F0041</name>
    <dbReference type="NCBI Taxonomy" id="1321819"/>
    <lineage>
        <taxon>Bacteria</taxon>
        <taxon>Pseudomonadati</taxon>
        <taxon>Bacteroidota</taxon>
        <taxon>Bacteroidia</taxon>
        <taxon>Bacteroidales</taxon>
        <taxon>Bacteroidaceae</taxon>
        <taxon>Bacteroides</taxon>
    </lineage>
</organism>
<sequence>MKVVIVRSTTLFASYLVRATDGTCRKGFLVSSDDRISESKRRLIHPVRPDSSEHYTLARYCLYKE</sequence>
<name>U2CKB6_9BACE</name>
<dbReference type="Proteomes" id="UP000016496">
    <property type="component" value="Unassembled WGS sequence"/>
</dbReference>